<reference evidence="1 2" key="1">
    <citation type="submission" date="2019-06" db="EMBL/GenBank/DDBJ databases">
        <title>The genome of Shewanella sp. SM1901.</title>
        <authorList>
            <person name="Cha Q."/>
        </authorList>
    </citation>
    <scope>NUCLEOTIDE SEQUENCE [LARGE SCALE GENOMIC DNA]</scope>
    <source>
        <strain evidence="1 2">SM1901</strain>
    </source>
</reference>
<dbReference type="AlphaFoldDB" id="A0A4Y5YEQ6"/>
<protein>
    <recommendedName>
        <fullName evidence="3">HNH endonuclease</fullName>
    </recommendedName>
</protein>
<name>A0A4Y5YEQ6_9GAMM</name>
<proteinExistence type="predicted"/>
<organism evidence="1 2">
    <name type="scientific">Shewanella polaris</name>
    <dbReference type="NCBI Taxonomy" id="2588449"/>
    <lineage>
        <taxon>Bacteria</taxon>
        <taxon>Pseudomonadati</taxon>
        <taxon>Pseudomonadota</taxon>
        <taxon>Gammaproteobacteria</taxon>
        <taxon>Alteromonadales</taxon>
        <taxon>Shewanellaceae</taxon>
        <taxon>Shewanella</taxon>
    </lineage>
</organism>
<dbReference type="EMBL" id="CP041036">
    <property type="protein sequence ID" value="QDE31078.1"/>
    <property type="molecule type" value="Genomic_DNA"/>
</dbReference>
<evidence type="ECO:0000313" key="1">
    <source>
        <dbReference type="EMBL" id="QDE31078.1"/>
    </source>
</evidence>
<dbReference type="RefSeq" id="WP_140234061.1">
    <property type="nucleotide sequence ID" value="NZ_CP041036.1"/>
</dbReference>
<evidence type="ECO:0000313" key="2">
    <source>
        <dbReference type="Proteomes" id="UP000319809"/>
    </source>
</evidence>
<dbReference type="KEGG" id="spol:FH971_08910"/>
<accession>A0A4Y5YEQ6</accession>
<evidence type="ECO:0008006" key="3">
    <source>
        <dbReference type="Google" id="ProtNLM"/>
    </source>
</evidence>
<dbReference type="Proteomes" id="UP000319809">
    <property type="component" value="Chromosome"/>
</dbReference>
<sequence length="238" mass="27441">MICKGCNQDKKLVKAHVIPESFFRDLRADEKTLKLISNVEGVHTKKAPIGVYDKEILCRECEDKFQTLDDYAAKLLIDNSEIEELKKNGSLVGYKIPKIDYGLLKRFIISLLWRASISKQGFYSKVNLGALEEKAKKLIWEESPGEKDEFSFVLAKFDDEGTISKAMLDPYQERWYGKRYYRFYIGGFVLYVKADSQVTPEQWAKFIPSDDNLYVVSRGKIEQSKEFPVLLSGFNTNT</sequence>
<keyword evidence="2" id="KW-1185">Reference proteome</keyword>
<gene>
    <name evidence="1" type="ORF">FH971_08910</name>
</gene>